<gene>
    <name evidence="6" type="ORF">GCM10008957_05120</name>
</gene>
<name>A0A918BXC2_9DEIO</name>
<sequence>MCHTSGVSSERAAHLLRLSALFQAAPAADVQALAELARLRTLRRGDVLFHQGDAATHLYVVESGWLKVSKLAAHGQREVVLHLSGPRQMVSGVSVFVDNARYSASAAALEDAGVLTLSAEAVRHQTAQSPALAQAVIAHFAKRHVELLERFDDLLFSDLNARLARLLLEHAPPGTTLLLPTNSELAAHLNTVPELVSRKLGEFYRQGFISLERRTVRIVDEAALRSLGGP</sequence>
<dbReference type="GO" id="GO:0003700">
    <property type="term" value="F:DNA-binding transcription factor activity"/>
    <property type="evidence" value="ECO:0007669"/>
    <property type="project" value="TreeGrafter"/>
</dbReference>
<dbReference type="CDD" id="cd00038">
    <property type="entry name" value="CAP_ED"/>
    <property type="match status" value="1"/>
</dbReference>
<reference evidence="6" key="1">
    <citation type="journal article" date="2014" name="Int. J. Syst. Evol. Microbiol.">
        <title>Complete genome sequence of Corynebacterium casei LMG S-19264T (=DSM 44701T), isolated from a smear-ripened cheese.</title>
        <authorList>
            <consortium name="US DOE Joint Genome Institute (JGI-PGF)"/>
            <person name="Walter F."/>
            <person name="Albersmeier A."/>
            <person name="Kalinowski J."/>
            <person name="Ruckert C."/>
        </authorList>
    </citation>
    <scope>NUCLEOTIDE SEQUENCE</scope>
    <source>
        <strain evidence="6">JCM 31311</strain>
    </source>
</reference>
<dbReference type="InterPro" id="IPR036388">
    <property type="entry name" value="WH-like_DNA-bd_sf"/>
</dbReference>
<protein>
    <submittedName>
        <fullName evidence="6">Transcriptional regulator</fullName>
    </submittedName>
</protein>
<keyword evidence="3" id="KW-0804">Transcription</keyword>
<dbReference type="Proteomes" id="UP000603865">
    <property type="component" value="Unassembled WGS sequence"/>
</dbReference>
<dbReference type="InterPro" id="IPR018490">
    <property type="entry name" value="cNMP-bd_dom_sf"/>
</dbReference>
<evidence type="ECO:0000259" key="5">
    <source>
        <dbReference type="PROSITE" id="PS51063"/>
    </source>
</evidence>
<reference evidence="6" key="2">
    <citation type="submission" date="2020-09" db="EMBL/GenBank/DDBJ databases">
        <authorList>
            <person name="Sun Q."/>
            <person name="Ohkuma M."/>
        </authorList>
    </citation>
    <scope>NUCLEOTIDE SEQUENCE</scope>
    <source>
        <strain evidence="6">JCM 31311</strain>
    </source>
</reference>
<evidence type="ECO:0000256" key="2">
    <source>
        <dbReference type="ARBA" id="ARBA00023125"/>
    </source>
</evidence>
<dbReference type="Gene3D" id="1.10.10.10">
    <property type="entry name" value="Winged helix-like DNA-binding domain superfamily/Winged helix DNA-binding domain"/>
    <property type="match status" value="1"/>
</dbReference>
<dbReference type="Pfam" id="PF13545">
    <property type="entry name" value="HTH_Crp_2"/>
    <property type="match status" value="1"/>
</dbReference>
<dbReference type="PANTHER" id="PTHR24567">
    <property type="entry name" value="CRP FAMILY TRANSCRIPTIONAL REGULATORY PROTEIN"/>
    <property type="match status" value="1"/>
</dbReference>
<dbReference type="AlphaFoldDB" id="A0A918BXC2"/>
<dbReference type="SUPFAM" id="SSF51206">
    <property type="entry name" value="cAMP-binding domain-like"/>
    <property type="match status" value="1"/>
</dbReference>
<dbReference type="InterPro" id="IPR012318">
    <property type="entry name" value="HTH_CRP"/>
</dbReference>
<dbReference type="InterPro" id="IPR050397">
    <property type="entry name" value="Env_Response_Regulators"/>
</dbReference>
<dbReference type="Pfam" id="PF00027">
    <property type="entry name" value="cNMP_binding"/>
    <property type="match status" value="1"/>
</dbReference>
<organism evidence="6 7">
    <name type="scientific">Deinococcus ruber</name>
    <dbReference type="NCBI Taxonomy" id="1848197"/>
    <lineage>
        <taxon>Bacteria</taxon>
        <taxon>Thermotogati</taxon>
        <taxon>Deinococcota</taxon>
        <taxon>Deinococci</taxon>
        <taxon>Deinococcales</taxon>
        <taxon>Deinococcaceae</taxon>
        <taxon>Deinococcus</taxon>
    </lineage>
</organism>
<evidence type="ECO:0000259" key="4">
    <source>
        <dbReference type="PROSITE" id="PS50042"/>
    </source>
</evidence>
<keyword evidence="1" id="KW-0805">Transcription regulation</keyword>
<evidence type="ECO:0000256" key="3">
    <source>
        <dbReference type="ARBA" id="ARBA00023163"/>
    </source>
</evidence>
<dbReference type="PANTHER" id="PTHR24567:SF74">
    <property type="entry name" value="HTH-TYPE TRANSCRIPTIONAL REGULATOR ARCR"/>
    <property type="match status" value="1"/>
</dbReference>
<dbReference type="PROSITE" id="PS51063">
    <property type="entry name" value="HTH_CRP_2"/>
    <property type="match status" value="1"/>
</dbReference>
<feature type="domain" description="HTH crp-type" evidence="5">
    <location>
        <begin position="157"/>
        <end position="222"/>
    </location>
</feature>
<dbReference type="Gene3D" id="2.60.120.10">
    <property type="entry name" value="Jelly Rolls"/>
    <property type="match status" value="1"/>
</dbReference>
<dbReference type="SMART" id="SM00100">
    <property type="entry name" value="cNMP"/>
    <property type="match status" value="1"/>
</dbReference>
<dbReference type="SUPFAM" id="SSF46785">
    <property type="entry name" value="Winged helix' DNA-binding domain"/>
    <property type="match status" value="1"/>
</dbReference>
<evidence type="ECO:0000313" key="7">
    <source>
        <dbReference type="Proteomes" id="UP000603865"/>
    </source>
</evidence>
<dbReference type="InterPro" id="IPR014710">
    <property type="entry name" value="RmlC-like_jellyroll"/>
</dbReference>
<proteinExistence type="predicted"/>
<dbReference type="SMART" id="SM00419">
    <property type="entry name" value="HTH_CRP"/>
    <property type="match status" value="1"/>
</dbReference>
<dbReference type="InterPro" id="IPR000595">
    <property type="entry name" value="cNMP-bd_dom"/>
</dbReference>
<comment type="caution">
    <text evidence="6">The sequence shown here is derived from an EMBL/GenBank/DDBJ whole genome shotgun (WGS) entry which is preliminary data.</text>
</comment>
<accession>A0A918BXC2</accession>
<evidence type="ECO:0000313" key="6">
    <source>
        <dbReference type="EMBL" id="GGQ95584.1"/>
    </source>
</evidence>
<feature type="domain" description="Cyclic nucleotide-binding" evidence="4">
    <location>
        <begin position="21"/>
        <end position="143"/>
    </location>
</feature>
<dbReference type="GO" id="GO:0005829">
    <property type="term" value="C:cytosol"/>
    <property type="evidence" value="ECO:0007669"/>
    <property type="project" value="TreeGrafter"/>
</dbReference>
<dbReference type="PROSITE" id="PS50042">
    <property type="entry name" value="CNMP_BINDING_3"/>
    <property type="match status" value="1"/>
</dbReference>
<keyword evidence="7" id="KW-1185">Reference proteome</keyword>
<dbReference type="InterPro" id="IPR036390">
    <property type="entry name" value="WH_DNA-bd_sf"/>
</dbReference>
<evidence type="ECO:0000256" key="1">
    <source>
        <dbReference type="ARBA" id="ARBA00023015"/>
    </source>
</evidence>
<dbReference type="GO" id="GO:0003677">
    <property type="term" value="F:DNA binding"/>
    <property type="evidence" value="ECO:0007669"/>
    <property type="project" value="UniProtKB-KW"/>
</dbReference>
<dbReference type="EMBL" id="BMQL01000001">
    <property type="protein sequence ID" value="GGQ95584.1"/>
    <property type="molecule type" value="Genomic_DNA"/>
</dbReference>
<keyword evidence="2" id="KW-0238">DNA-binding</keyword>